<organism evidence="2 3">
    <name type="scientific">Rugamonas fusca</name>
    <dbReference type="NCBI Taxonomy" id="2758568"/>
    <lineage>
        <taxon>Bacteria</taxon>
        <taxon>Pseudomonadati</taxon>
        <taxon>Pseudomonadota</taxon>
        <taxon>Betaproteobacteria</taxon>
        <taxon>Burkholderiales</taxon>
        <taxon>Oxalobacteraceae</taxon>
        <taxon>Telluria group</taxon>
        <taxon>Rugamonas</taxon>
    </lineage>
</organism>
<evidence type="ECO:0000313" key="3">
    <source>
        <dbReference type="Proteomes" id="UP000566711"/>
    </source>
</evidence>
<feature type="domain" description="ABC-three component systems C-terminal" evidence="1">
    <location>
        <begin position="269"/>
        <end position="392"/>
    </location>
</feature>
<dbReference type="AlphaFoldDB" id="A0A7W2EGE8"/>
<evidence type="ECO:0000259" key="1">
    <source>
        <dbReference type="Pfam" id="PF20283"/>
    </source>
</evidence>
<keyword evidence="3" id="KW-1185">Reference proteome</keyword>
<gene>
    <name evidence="2" type="ORF">H3H36_08410</name>
</gene>
<dbReference type="InterPro" id="IPR046913">
    <property type="entry name" value="ABC-3C_CTD7"/>
</dbReference>
<reference evidence="2 3" key="1">
    <citation type="submission" date="2020-07" db="EMBL/GenBank/DDBJ databases">
        <title>Novel species isolated from subtropical streams in China.</title>
        <authorList>
            <person name="Lu H."/>
        </authorList>
    </citation>
    <scope>NUCLEOTIDE SEQUENCE [LARGE SCALE GENOMIC DNA]</scope>
    <source>
        <strain evidence="2 3">FT3S</strain>
    </source>
</reference>
<name>A0A7W2EGE8_9BURK</name>
<evidence type="ECO:0000313" key="2">
    <source>
        <dbReference type="EMBL" id="MBA5605381.1"/>
    </source>
</evidence>
<dbReference type="Pfam" id="PF20283">
    <property type="entry name" value="CTD7"/>
    <property type="match status" value="1"/>
</dbReference>
<accession>A0A7W2EGE8</accession>
<dbReference type="EMBL" id="JACEZS010000005">
    <property type="protein sequence ID" value="MBA5605381.1"/>
    <property type="molecule type" value="Genomic_DNA"/>
</dbReference>
<protein>
    <recommendedName>
        <fullName evidence="1">ABC-three component systems C-terminal domain-containing protein</fullName>
    </recommendedName>
</protein>
<comment type="caution">
    <text evidence="2">The sequence shown here is derived from an EMBL/GenBank/DDBJ whole genome shotgun (WGS) entry which is preliminary data.</text>
</comment>
<dbReference type="RefSeq" id="WP_182216185.1">
    <property type="nucleotide sequence ID" value="NZ_JACEZS010000005.1"/>
</dbReference>
<proteinExistence type="predicted"/>
<dbReference type="Proteomes" id="UP000566711">
    <property type="component" value="Unassembled WGS sequence"/>
</dbReference>
<sequence>MPAAGASPFAAVNPALGYLYQVRAALLWSLERVRLDESFQVSIEVLDDVAFESDVGDPGTFLQTKHHANGTAALTDSCTDLWKTLRVWIESSATNHIASSATLQLVTTGIAPANSAANKLKLAGRDPLGARALLDVIARTSTNAANASAYQAYESLNPLQRLKLLERIYVIDSAPTIANLDQELRTAVFWAVERAHQTSFLDRLEGWWLRRVITQLTSSSDARIASVEIEAKMCDLRDQFRQDSLPIDDDLLDFVLDEATTATHQHHPFVRQMAIIDAGRRRVASAIRDFYRAYEQRSRWVREDLVVALDISRYEKRLTEEWETVFDAVCDEVGEAATDAAKKVAARSVLQWAERASIPIRPGVTEPFLCRGSLHMISDEKRIGWHPDFMTILGSVLDGASKANETGGSE</sequence>